<dbReference type="OrthoDB" id="8225825at2"/>
<gene>
    <name evidence="3" type="ORF">CXY01_13520</name>
</gene>
<comment type="similarity">
    <text evidence="1">Belongs to the F420H(2)-dependent quinone reductase family.</text>
</comment>
<protein>
    <recommendedName>
        <fullName evidence="5">Nitroreductase</fullName>
    </recommendedName>
</protein>
<dbReference type="Gene3D" id="2.30.110.10">
    <property type="entry name" value="Electron Transport, Fmn-binding Protein, Chain A"/>
    <property type="match status" value="1"/>
</dbReference>
<evidence type="ECO:0000256" key="2">
    <source>
        <dbReference type="ARBA" id="ARBA00049106"/>
    </source>
</evidence>
<name>A0A510V1Q4_9CELL</name>
<organism evidence="3 4">
    <name type="scientific">Cellulomonas xylanilytica</name>
    <dbReference type="NCBI Taxonomy" id="233583"/>
    <lineage>
        <taxon>Bacteria</taxon>
        <taxon>Bacillati</taxon>
        <taxon>Actinomycetota</taxon>
        <taxon>Actinomycetes</taxon>
        <taxon>Micrococcales</taxon>
        <taxon>Cellulomonadaceae</taxon>
        <taxon>Cellulomonas</taxon>
    </lineage>
</organism>
<dbReference type="EMBL" id="BJUB01000003">
    <property type="protein sequence ID" value="GEK20832.1"/>
    <property type="molecule type" value="Genomic_DNA"/>
</dbReference>
<sequence>MSDWNQQIIDEFRANGGDVRTNGFGRGLVLLHHRGARTGTERVSPVAGIRVDEDTWLAAASKGGAPDNPAWFHNLLAHPDVEIETPDDGTVPVRATQLVGAERDAAWARFTERSEGFRSYEQRTTRTIPVLQLTRRQA</sequence>
<dbReference type="RefSeq" id="WP_146926348.1">
    <property type="nucleotide sequence ID" value="NZ_BJUB01000003.1"/>
</dbReference>
<dbReference type="GO" id="GO:0016491">
    <property type="term" value="F:oxidoreductase activity"/>
    <property type="evidence" value="ECO:0007669"/>
    <property type="project" value="InterPro"/>
</dbReference>
<dbReference type="Proteomes" id="UP000321118">
    <property type="component" value="Unassembled WGS sequence"/>
</dbReference>
<dbReference type="InterPro" id="IPR004378">
    <property type="entry name" value="F420H2_quin_Rdtase"/>
</dbReference>
<dbReference type="PANTHER" id="PTHR39428">
    <property type="entry name" value="F420H(2)-DEPENDENT QUINONE REDUCTASE RV1261C"/>
    <property type="match status" value="1"/>
</dbReference>
<proteinExistence type="inferred from homology"/>
<dbReference type="GO" id="GO:0005886">
    <property type="term" value="C:plasma membrane"/>
    <property type="evidence" value="ECO:0007669"/>
    <property type="project" value="TreeGrafter"/>
</dbReference>
<dbReference type="NCBIfam" id="TIGR00026">
    <property type="entry name" value="hi_GC_TIGR00026"/>
    <property type="match status" value="1"/>
</dbReference>
<dbReference type="Pfam" id="PF04075">
    <property type="entry name" value="F420H2_quin_red"/>
    <property type="match status" value="1"/>
</dbReference>
<evidence type="ECO:0000256" key="1">
    <source>
        <dbReference type="ARBA" id="ARBA00008710"/>
    </source>
</evidence>
<evidence type="ECO:0008006" key="5">
    <source>
        <dbReference type="Google" id="ProtNLM"/>
    </source>
</evidence>
<comment type="catalytic activity">
    <reaction evidence="2">
        <text>oxidized coenzyme F420-(gamma-L-Glu)(n) + a quinol + H(+) = reduced coenzyme F420-(gamma-L-Glu)(n) + a quinone</text>
        <dbReference type="Rhea" id="RHEA:39663"/>
        <dbReference type="Rhea" id="RHEA-COMP:12939"/>
        <dbReference type="Rhea" id="RHEA-COMP:14378"/>
        <dbReference type="ChEBI" id="CHEBI:15378"/>
        <dbReference type="ChEBI" id="CHEBI:24646"/>
        <dbReference type="ChEBI" id="CHEBI:132124"/>
        <dbReference type="ChEBI" id="CHEBI:133980"/>
        <dbReference type="ChEBI" id="CHEBI:139511"/>
    </reaction>
</comment>
<dbReference type="InterPro" id="IPR012349">
    <property type="entry name" value="Split_barrel_FMN-bd"/>
</dbReference>
<dbReference type="PANTHER" id="PTHR39428:SF1">
    <property type="entry name" value="F420H(2)-DEPENDENT QUINONE REDUCTASE RV1261C"/>
    <property type="match status" value="1"/>
</dbReference>
<reference evidence="3 4" key="1">
    <citation type="submission" date="2019-07" db="EMBL/GenBank/DDBJ databases">
        <title>Whole genome shotgun sequence of Cellulomonas xylanilytica NBRC 101102.</title>
        <authorList>
            <person name="Hosoyama A."/>
            <person name="Uohara A."/>
            <person name="Ohji S."/>
            <person name="Ichikawa N."/>
        </authorList>
    </citation>
    <scope>NUCLEOTIDE SEQUENCE [LARGE SCALE GENOMIC DNA]</scope>
    <source>
        <strain evidence="3 4">NBRC 101102</strain>
    </source>
</reference>
<accession>A0A510V1Q4</accession>
<comment type="caution">
    <text evidence="3">The sequence shown here is derived from an EMBL/GenBank/DDBJ whole genome shotgun (WGS) entry which is preliminary data.</text>
</comment>
<evidence type="ECO:0000313" key="4">
    <source>
        <dbReference type="Proteomes" id="UP000321118"/>
    </source>
</evidence>
<keyword evidence="4" id="KW-1185">Reference proteome</keyword>
<evidence type="ECO:0000313" key="3">
    <source>
        <dbReference type="EMBL" id="GEK20832.1"/>
    </source>
</evidence>
<dbReference type="GO" id="GO:0070967">
    <property type="term" value="F:coenzyme F420 binding"/>
    <property type="evidence" value="ECO:0007669"/>
    <property type="project" value="TreeGrafter"/>
</dbReference>
<dbReference type="AlphaFoldDB" id="A0A510V1Q4"/>